<keyword evidence="2" id="KW-0732">Signal</keyword>
<keyword evidence="4" id="KW-1185">Reference proteome</keyword>
<sequence>MKKLRARSFLLLLLLLTTYAQAGEEEIDFLARFPTQSESDRVRSISILQGRVFSEGSEQDWLKLGVIAEDKEPDCKRLKTVREIDVFYPTLERENSKGFPSVRPFTENVHQGEQSMVVQPPSSTRDDLRLAMADTNLKIRQLATSSDTVVKIEAKEFTTCRHKADTSTEASSSRINTAAKVSIRYPHYRSDNSEMAGPSALKAGRKKMGFNRHNPIFLEIITSKNLLNEMIPIEDRDYRISDKTKSTLKGMMSKNNEPSKNNAGEEENLPHSSAKQNAQDPKPILNKASTGLEKHSLEMRLKSSKINIVKNNYMHKERARDCPSNIKISEKGKAPVGSSSEKYIKTENISTAFLKDLRSFDNLKTEKSNRFELKKTFEEEIIRLIDPKTQALPSDLIIAYKSRVQALQNNDRKVSMLKILGIFENHIKSSKNFCIKHHQIRSFLDVNNINFIIKAKNLQSDKSINCYNKYKKELRNKFETIKFKNLLESFANNHMIKLFPEWELNNYPRTQGENFFIENQMNALQFYSSIFGNIRVNEFSVYNLKIKGSSELIELSKTRQDIEVIVARFNEILHSDRYLSSVFSMYNEI</sequence>
<protein>
    <submittedName>
        <fullName evidence="3">Uncharacterized protein</fullName>
    </submittedName>
</protein>
<dbReference type="Proteomes" id="UP001153365">
    <property type="component" value="Unassembled WGS sequence"/>
</dbReference>
<name>A0AAV0BXV4_PHAPC</name>
<feature type="region of interest" description="Disordered" evidence="1">
    <location>
        <begin position="247"/>
        <end position="286"/>
    </location>
</feature>
<evidence type="ECO:0000313" key="3">
    <source>
        <dbReference type="EMBL" id="CAH7690393.1"/>
    </source>
</evidence>
<reference evidence="3" key="1">
    <citation type="submission" date="2022-06" db="EMBL/GenBank/DDBJ databases">
        <authorList>
            <consortium name="SYNGENTA / RWTH Aachen University"/>
        </authorList>
    </citation>
    <scope>NUCLEOTIDE SEQUENCE</scope>
</reference>
<evidence type="ECO:0000256" key="2">
    <source>
        <dbReference type="SAM" id="SignalP"/>
    </source>
</evidence>
<evidence type="ECO:0000256" key="1">
    <source>
        <dbReference type="SAM" id="MobiDB-lite"/>
    </source>
</evidence>
<accession>A0AAV0BXV4</accession>
<feature type="compositionally biased region" description="Polar residues" evidence="1">
    <location>
        <begin position="270"/>
        <end position="279"/>
    </location>
</feature>
<feature type="compositionally biased region" description="Polar residues" evidence="1">
    <location>
        <begin position="253"/>
        <end position="262"/>
    </location>
</feature>
<organism evidence="3 4">
    <name type="scientific">Phakopsora pachyrhizi</name>
    <name type="common">Asian soybean rust disease fungus</name>
    <dbReference type="NCBI Taxonomy" id="170000"/>
    <lineage>
        <taxon>Eukaryota</taxon>
        <taxon>Fungi</taxon>
        <taxon>Dikarya</taxon>
        <taxon>Basidiomycota</taxon>
        <taxon>Pucciniomycotina</taxon>
        <taxon>Pucciniomycetes</taxon>
        <taxon>Pucciniales</taxon>
        <taxon>Phakopsoraceae</taxon>
        <taxon>Phakopsora</taxon>
    </lineage>
</organism>
<comment type="caution">
    <text evidence="3">The sequence shown here is derived from an EMBL/GenBank/DDBJ whole genome shotgun (WGS) entry which is preliminary data.</text>
</comment>
<evidence type="ECO:0000313" key="4">
    <source>
        <dbReference type="Proteomes" id="UP001153365"/>
    </source>
</evidence>
<dbReference type="EMBL" id="CALTRL010006291">
    <property type="protein sequence ID" value="CAH7690393.1"/>
    <property type="molecule type" value="Genomic_DNA"/>
</dbReference>
<feature type="chain" id="PRO_5043392834" evidence="2">
    <location>
        <begin position="23"/>
        <end position="589"/>
    </location>
</feature>
<proteinExistence type="predicted"/>
<dbReference type="AlphaFoldDB" id="A0AAV0BXV4"/>
<feature type="signal peptide" evidence="2">
    <location>
        <begin position="1"/>
        <end position="22"/>
    </location>
</feature>
<gene>
    <name evidence="3" type="ORF">PPACK8108_LOCUS25734</name>
</gene>